<dbReference type="GeneID" id="41977133"/>
<dbReference type="Gene3D" id="1.20.1280.50">
    <property type="match status" value="1"/>
</dbReference>
<dbReference type="OrthoDB" id="5295250at2759"/>
<dbReference type="InParanoid" id="A0A507AVJ5"/>
<reference evidence="1 2" key="1">
    <citation type="submission" date="2019-06" db="EMBL/GenBank/DDBJ databases">
        <title>Draft genome sequence of the filamentous fungus Phialemoniopsis curvata isolated from diesel fuel.</title>
        <authorList>
            <person name="Varaljay V.A."/>
            <person name="Lyon W.J."/>
            <person name="Crouch A.L."/>
            <person name="Drake C.E."/>
            <person name="Hollomon J.M."/>
            <person name="Nadeau L.J."/>
            <person name="Nunn H.S."/>
            <person name="Stevenson B.S."/>
            <person name="Bojanowski C.L."/>
            <person name="Crookes-Goodson W.J."/>
        </authorList>
    </citation>
    <scope>NUCLEOTIDE SEQUENCE [LARGE SCALE GENOMIC DNA]</scope>
    <source>
        <strain evidence="1 2">D216</strain>
    </source>
</reference>
<name>A0A507AVJ5_9PEZI</name>
<dbReference type="SUPFAM" id="SSF81383">
    <property type="entry name" value="F-box domain"/>
    <property type="match status" value="1"/>
</dbReference>
<sequence length="622" mass="70479">MERLPRPPREIPEIAQAQTWQELVAALTPKEAKTLEQLLRDSGKRSDILPMLPVELQLQVLGWIDSHDIWPCLNVSRVWRTMLLQGDAIASLCRTHFPRLPEAAARRGLAAGDVFFEAARRRHLIAHGHFRSVLYQSLGLESAPREGRDFRYADRFYAHGRLAWRPLQPETGYASTVIVDEFKSGQRKFHRAPRSELIGGAVELKALGDTYVIATQRCYLYAWNLDTGAFSSVTLPSRAEHVATRGDLTVIIGKDGGVYLWRINEKVTQLKASDSPEELMSLKDNFRIGDFSEVFLPPNFRADLIVHADIEETLFLAIQGEDESGKALITVCEWQVSGNKTTFVYAHRYRVGSIPDYCPDDGIWFKCQAADAFGSYIVGAIWKEDIPQPIRRSCQSSNDEQLPPLIPITFNVHTKTFDAQSYHPVMHYRCRDGTTRWPEDAELECHWWNGLCFAWTQQLLSYARPSSVYPIFAIQPSNSHTLRKTNKTPTLYTHQRNADELAKNVSGGPIRVLGPLPRGARHPNTRPTTSIHRLTDNPTALKETALGLAETFMSTHCEVSIRTISSNKIAYALDWDMSSASEDSLEGWRCVDEFRAMKCLYLCGDDDFLVCVHDRGYTIFSY</sequence>
<protein>
    <recommendedName>
        <fullName evidence="3">F-box domain-containing protein</fullName>
    </recommendedName>
</protein>
<dbReference type="EMBL" id="SKBQ01000072">
    <property type="protein sequence ID" value="TPX08868.1"/>
    <property type="molecule type" value="Genomic_DNA"/>
</dbReference>
<evidence type="ECO:0008006" key="3">
    <source>
        <dbReference type="Google" id="ProtNLM"/>
    </source>
</evidence>
<accession>A0A507AVJ5</accession>
<keyword evidence="2" id="KW-1185">Reference proteome</keyword>
<evidence type="ECO:0000313" key="2">
    <source>
        <dbReference type="Proteomes" id="UP000319257"/>
    </source>
</evidence>
<dbReference type="AlphaFoldDB" id="A0A507AVJ5"/>
<dbReference type="Proteomes" id="UP000319257">
    <property type="component" value="Unassembled WGS sequence"/>
</dbReference>
<dbReference type="RefSeq" id="XP_030990579.1">
    <property type="nucleotide sequence ID" value="XM_031144678.1"/>
</dbReference>
<evidence type="ECO:0000313" key="1">
    <source>
        <dbReference type="EMBL" id="TPX08868.1"/>
    </source>
</evidence>
<gene>
    <name evidence="1" type="ORF">E0L32_009686</name>
</gene>
<dbReference type="InterPro" id="IPR036047">
    <property type="entry name" value="F-box-like_dom_sf"/>
</dbReference>
<comment type="caution">
    <text evidence="1">The sequence shown here is derived from an EMBL/GenBank/DDBJ whole genome shotgun (WGS) entry which is preliminary data.</text>
</comment>
<organism evidence="1 2">
    <name type="scientific">Thyridium curvatum</name>
    <dbReference type="NCBI Taxonomy" id="1093900"/>
    <lineage>
        <taxon>Eukaryota</taxon>
        <taxon>Fungi</taxon>
        <taxon>Dikarya</taxon>
        <taxon>Ascomycota</taxon>
        <taxon>Pezizomycotina</taxon>
        <taxon>Sordariomycetes</taxon>
        <taxon>Sordariomycetidae</taxon>
        <taxon>Thyridiales</taxon>
        <taxon>Thyridiaceae</taxon>
        <taxon>Thyridium</taxon>
    </lineage>
</organism>
<proteinExistence type="predicted"/>
<dbReference type="STRING" id="1093900.A0A507AVJ5"/>